<dbReference type="Proteomes" id="UP000029575">
    <property type="component" value="Unassembled WGS sequence"/>
</dbReference>
<proteinExistence type="predicted"/>
<organism evidence="2 3">
    <name type="scientific">Burkholderia cepacia</name>
    <name type="common">Pseudomonas cepacia</name>
    <dbReference type="NCBI Taxonomy" id="292"/>
    <lineage>
        <taxon>Bacteria</taxon>
        <taxon>Pseudomonadati</taxon>
        <taxon>Pseudomonadota</taxon>
        <taxon>Betaproteobacteria</taxon>
        <taxon>Burkholderiales</taxon>
        <taxon>Burkholderiaceae</taxon>
        <taxon>Burkholderia</taxon>
        <taxon>Burkholderia cepacia complex</taxon>
    </lineage>
</organism>
<evidence type="ECO:0000313" key="3">
    <source>
        <dbReference type="Proteomes" id="UP000029575"/>
    </source>
</evidence>
<dbReference type="AlphaFoldDB" id="A0AA89CGU5"/>
<sequence>MFWIPNSTEPAAWTRTATHSVTTRAGLVLETHNLRADAGREQAVDGLKHLVTALPRQTVPQAALAHWIITHDGVLAKACAEITALAGRPIDFVKIGASAATSMRRATASIASMPIAATSLYSAMPIAGRPMTGSNTCSRRSRRARRGGRANQLCTQRARDRADIDRFHVFPEPTARRRDVFSRFSYEPLDGVYRTHCQVLGLRMQAAGVAVEFAPAAHTEHRVPDTHRESLKFAWMRDEDSVGLTPYFVNAYLPRQWQWRGGPFFVMPMRLGYSLRVLNCQQLPQLGAVRYLEAVGVTIAASAVDTLSHSRAASDSVDVRRPGAISTRCPVTANETTPRIAAGPRHFDILIPSTMS</sequence>
<feature type="compositionally biased region" description="Basic residues" evidence="1">
    <location>
        <begin position="139"/>
        <end position="148"/>
    </location>
</feature>
<reference evidence="2 3" key="1">
    <citation type="submission" date="2014-06" db="EMBL/GenBank/DDBJ databases">
        <authorList>
            <person name="Bishop-Lilly K.A."/>
            <person name="Broomall S.M."/>
            <person name="Chain P.S."/>
            <person name="Chertkov O."/>
            <person name="Coyne S.R."/>
            <person name="Daligault H.E."/>
            <person name="Davenport K.W."/>
            <person name="Erkkila T."/>
            <person name="Frey K.G."/>
            <person name="Gibbons H.S."/>
            <person name="Gu W."/>
            <person name="Jaissle J."/>
            <person name="Johnson S.L."/>
            <person name="Koroleva G.I."/>
            <person name="Ladner J.T."/>
            <person name="Lo C.-C."/>
            <person name="Minogue T.D."/>
            <person name="Munk C."/>
            <person name="Palacios G.F."/>
            <person name="Redden C.L."/>
            <person name="Rosenzweig C.N."/>
            <person name="Scholz M.B."/>
            <person name="Teshima H."/>
            <person name="Xu Y."/>
        </authorList>
    </citation>
    <scope>NUCLEOTIDE SEQUENCE [LARGE SCALE GENOMIC DNA]</scope>
    <source>
        <strain evidence="2 3">DWS 37UF10B-2</strain>
    </source>
</reference>
<accession>A0AA89CGU5</accession>
<evidence type="ECO:0000313" key="2">
    <source>
        <dbReference type="EMBL" id="KGB99500.1"/>
    </source>
</evidence>
<comment type="caution">
    <text evidence="2">The sequence shown here is derived from an EMBL/GenBank/DDBJ whole genome shotgun (WGS) entry which is preliminary data.</text>
</comment>
<protein>
    <submittedName>
        <fullName evidence="2">Glycosyltransferase</fullName>
    </submittedName>
</protein>
<name>A0AA89CGU5_BURCE</name>
<gene>
    <name evidence="2" type="ORF">DM43_2612</name>
</gene>
<evidence type="ECO:0000256" key="1">
    <source>
        <dbReference type="SAM" id="MobiDB-lite"/>
    </source>
</evidence>
<dbReference type="EMBL" id="JPGD01000005">
    <property type="protein sequence ID" value="KGB99500.1"/>
    <property type="molecule type" value="Genomic_DNA"/>
</dbReference>
<feature type="region of interest" description="Disordered" evidence="1">
    <location>
        <begin position="131"/>
        <end position="152"/>
    </location>
</feature>